<reference evidence="4" key="1">
    <citation type="journal article" date="2019" name="Int. J. Syst. Evol. Microbiol.">
        <title>The Global Catalogue of Microorganisms (GCM) 10K type strain sequencing project: providing services to taxonomists for standard genome sequencing and annotation.</title>
        <authorList>
            <consortium name="The Broad Institute Genomics Platform"/>
            <consortium name="The Broad Institute Genome Sequencing Center for Infectious Disease"/>
            <person name="Wu L."/>
            <person name="Ma J."/>
        </authorList>
    </citation>
    <scope>NUCLEOTIDE SEQUENCE [LARGE SCALE GENOMIC DNA]</scope>
    <source>
        <strain evidence="4">JCM 17939</strain>
    </source>
</reference>
<sequence>MTGAVHPAGRPGSGDRTEARMPGPATRVVLRYAAVTGFWLVVLLPILSGTR</sequence>
<feature type="transmembrane region" description="Helical" evidence="2">
    <location>
        <begin position="29"/>
        <end position="47"/>
    </location>
</feature>
<evidence type="ECO:0000313" key="4">
    <source>
        <dbReference type="Proteomes" id="UP001501442"/>
    </source>
</evidence>
<comment type="caution">
    <text evidence="3">The sequence shown here is derived from an EMBL/GenBank/DDBJ whole genome shotgun (WGS) entry which is preliminary data.</text>
</comment>
<dbReference type="Proteomes" id="UP001501442">
    <property type="component" value="Unassembled WGS sequence"/>
</dbReference>
<accession>A0ABP8U5L0</accession>
<keyword evidence="2" id="KW-1133">Transmembrane helix</keyword>
<name>A0ABP8U5L0_9ACTN</name>
<gene>
    <name evidence="3" type="ORF">GCM10023196_013720</name>
</gene>
<evidence type="ECO:0000256" key="1">
    <source>
        <dbReference type="SAM" id="MobiDB-lite"/>
    </source>
</evidence>
<keyword evidence="4" id="KW-1185">Reference proteome</keyword>
<keyword evidence="2" id="KW-0472">Membrane</keyword>
<organism evidence="3 4">
    <name type="scientific">Actinoallomurus vinaceus</name>
    <dbReference type="NCBI Taxonomy" id="1080074"/>
    <lineage>
        <taxon>Bacteria</taxon>
        <taxon>Bacillati</taxon>
        <taxon>Actinomycetota</taxon>
        <taxon>Actinomycetes</taxon>
        <taxon>Streptosporangiales</taxon>
        <taxon>Thermomonosporaceae</taxon>
        <taxon>Actinoallomurus</taxon>
    </lineage>
</organism>
<keyword evidence="2" id="KW-0812">Transmembrane</keyword>
<evidence type="ECO:0000256" key="2">
    <source>
        <dbReference type="SAM" id="Phobius"/>
    </source>
</evidence>
<feature type="region of interest" description="Disordered" evidence="1">
    <location>
        <begin position="1"/>
        <end position="21"/>
    </location>
</feature>
<protein>
    <submittedName>
        <fullName evidence="3">Uncharacterized protein</fullName>
    </submittedName>
</protein>
<dbReference type="EMBL" id="BAABHK010000002">
    <property type="protein sequence ID" value="GAA4622259.1"/>
    <property type="molecule type" value="Genomic_DNA"/>
</dbReference>
<evidence type="ECO:0000313" key="3">
    <source>
        <dbReference type="EMBL" id="GAA4622259.1"/>
    </source>
</evidence>
<proteinExistence type="predicted"/>